<evidence type="ECO:0000259" key="11">
    <source>
        <dbReference type="Pfam" id="PF00108"/>
    </source>
</evidence>
<keyword evidence="7" id="KW-0630">Potassium</keyword>
<dbReference type="RefSeq" id="WP_044238319.1">
    <property type="nucleotide sequence ID" value="NZ_ASRX01000011.1"/>
</dbReference>
<dbReference type="PIRSF" id="PIRSF000429">
    <property type="entry name" value="Ac-CoA_Ac_transf"/>
    <property type="match status" value="1"/>
</dbReference>
<dbReference type="InterPro" id="IPR020615">
    <property type="entry name" value="Thiolase_acyl_enz_int_AS"/>
</dbReference>
<evidence type="ECO:0000256" key="9">
    <source>
        <dbReference type="PIRSR" id="PIRSR000429-1"/>
    </source>
</evidence>
<comment type="subunit">
    <text evidence="2">Homotetramer.</text>
</comment>
<evidence type="ECO:0000313" key="13">
    <source>
        <dbReference type="EMBL" id="EYF07245.1"/>
    </source>
</evidence>
<feature type="domain" description="Thiolase C-terminal" evidence="12">
    <location>
        <begin position="272"/>
        <end position="394"/>
    </location>
</feature>
<evidence type="ECO:0000256" key="7">
    <source>
        <dbReference type="ARBA" id="ARBA00022958"/>
    </source>
</evidence>
<dbReference type="GO" id="GO:0046872">
    <property type="term" value="F:metal ion binding"/>
    <property type="evidence" value="ECO:0007669"/>
    <property type="project" value="UniProtKB-KW"/>
</dbReference>
<dbReference type="PANTHER" id="PTHR18919:SF156">
    <property type="entry name" value="ACETYL-COA ACETYLTRANSFERASE, MITOCHONDRIAL"/>
    <property type="match status" value="1"/>
</dbReference>
<evidence type="ECO:0000256" key="6">
    <source>
        <dbReference type="ARBA" id="ARBA00022946"/>
    </source>
</evidence>
<dbReference type="GO" id="GO:0003985">
    <property type="term" value="F:acetyl-CoA C-acetyltransferase activity"/>
    <property type="evidence" value="ECO:0007669"/>
    <property type="project" value="UniProtKB-EC"/>
</dbReference>
<dbReference type="Pfam" id="PF00108">
    <property type="entry name" value="Thiolase_N"/>
    <property type="match status" value="1"/>
</dbReference>
<dbReference type="FunFam" id="3.40.47.10:FF:000007">
    <property type="entry name" value="acetyl-CoA acetyltransferase, mitochondrial"/>
    <property type="match status" value="1"/>
</dbReference>
<dbReference type="InterPro" id="IPR020613">
    <property type="entry name" value="Thiolase_CS"/>
</dbReference>
<dbReference type="InterPro" id="IPR020610">
    <property type="entry name" value="Thiolase_AS"/>
</dbReference>
<dbReference type="NCBIfam" id="TIGR01930">
    <property type="entry name" value="AcCoA-C-Actrans"/>
    <property type="match status" value="1"/>
</dbReference>
<keyword evidence="8 10" id="KW-0012">Acyltransferase</keyword>
<keyword evidence="14" id="KW-1185">Reference proteome</keyword>
<keyword evidence="5" id="KW-0479">Metal-binding</keyword>
<keyword evidence="6" id="KW-0809">Transit peptide</keyword>
<comment type="similarity">
    <text evidence="1 10">Belongs to the thiolase-like superfamily. Thiolase family.</text>
</comment>
<dbReference type="InterPro" id="IPR002155">
    <property type="entry name" value="Thiolase"/>
</dbReference>
<organism evidence="13 14">
    <name type="scientific">Chondromyces apiculatus DSM 436</name>
    <dbReference type="NCBI Taxonomy" id="1192034"/>
    <lineage>
        <taxon>Bacteria</taxon>
        <taxon>Pseudomonadati</taxon>
        <taxon>Myxococcota</taxon>
        <taxon>Polyangia</taxon>
        <taxon>Polyangiales</taxon>
        <taxon>Polyangiaceae</taxon>
        <taxon>Chondromyces</taxon>
    </lineage>
</organism>
<dbReference type="PROSITE" id="PS00737">
    <property type="entry name" value="THIOLASE_2"/>
    <property type="match status" value="1"/>
</dbReference>
<evidence type="ECO:0000259" key="12">
    <source>
        <dbReference type="Pfam" id="PF02803"/>
    </source>
</evidence>
<dbReference type="PROSITE" id="PS00099">
    <property type="entry name" value="THIOLASE_3"/>
    <property type="match status" value="1"/>
</dbReference>
<dbReference type="SUPFAM" id="SSF53901">
    <property type="entry name" value="Thiolase-like"/>
    <property type="match status" value="2"/>
</dbReference>
<feature type="domain" description="Thiolase N-terminal" evidence="11">
    <location>
        <begin position="7"/>
        <end position="264"/>
    </location>
</feature>
<evidence type="ECO:0000256" key="10">
    <source>
        <dbReference type="RuleBase" id="RU003557"/>
    </source>
</evidence>
<dbReference type="Proteomes" id="UP000019678">
    <property type="component" value="Unassembled WGS sequence"/>
</dbReference>
<dbReference type="EC" id="2.3.1.9" evidence="3"/>
<evidence type="ECO:0000256" key="1">
    <source>
        <dbReference type="ARBA" id="ARBA00010982"/>
    </source>
</evidence>
<keyword evidence="4 10" id="KW-0808">Transferase</keyword>
<comment type="caution">
    <text evidence="13">The sequence shown here is derived from an EMBL/GenBank/DDBJ whole genome shotgun (WGS) entry which is preliminary data.</text>
</comment>
<dbReference type="InterPro" id="IPR020616">
    <property type="entry name" value="Thiolase_N"/>
</dbReference>
<dbReference type="GO" id="GO:0006635">
    <property type="term" value="P:fatty acid beta-oxidation"/>
    <property type="evidence" value="ECO:0007669"/>
    <property type="project" value="TreeGrafter"/>
</dbReference>
<dbReference type="STRING" id="1192034.CAP_0724"/>
<dbReference type="eggNOG" id="COG0183">
    <property type="taxonomic scope" value="Bacteria"/>
</dbReference>
<evidence type="ECO:0000256" key="5">
    <source>
        <dbReference type="ARBA" id="ARBA00022723"/>
    </source>
</evidence>
<reference evidence="13 14" key="1">
    <citation type="submission" date="2013-05" db="EMBL/GenBank/DDBJ databases">
        <title>Genome assembly of Chondromyces apiculatus DSM 436.</title>
        <authorList>
            <person name="Sharma G."/>
            <person name="Khatri I."/>
            <person name="Kaur C."/>
            <person name="Mayilraj S."/>
            <person name="Subramanian S."/>
        </authorList>
    </citation>
    <scope>NUCLEOTIDE SEQUENCE [LARGE SCALE GENOMIC DNA]</scope>
    <source>
        <strain evidence="13 14">DSM 436</strain>
    </source>
</reference>
<evidence type="ECO:0000313" key="14">
    <source>
        <dbReference type="Proteomes" id="UP000019678"/>
    </source>
</evidence>
<feature type="active site" description="Acyl-thioester intermediate" evidence="9">
    <location>
        <position position="91"/>
    </location>
</feature>
<name>A0A017TEJ3_9BACT</name>
<evidence type="ECO:0000256" key="2">
    <source>
        <dbReference type="ARBA" id="ARBA00011881"/>
    </source>
</evidence>
<dbReference type="Pfam" id="PF02803">
    <property type="entry name" value="Thiolase_C"/>
    <property type="match status" value="1"/>
</dbReference>
<sequence>MTLPVPVYIVAATRTPIGAFQGALSSLTAPRLGAAAIEAALQRASIPADAIEEVFMGNVLSAGIGQAPARQAAIYAGIPNKVPATTVNKVCGSGLQAVVFGAKTIALGDADLVVAGGMESMSNVPYYLPQARTGYRMGNNQVVDGMIHDGLWDPYGNFHMGVAGDKCAKEHGFSREAQDEYAKESFRRALAAQKEGLFDAEIVPVSVPQKKGDAVTVTLDEGPPGGKPEKFASLKPAFQKEGTVTAANASSINDGASALILASEKAVKERGLTPLGRIVGYAGAAQAPEWFTTAPAAAIANTTKKLGITTDQIDLYEINEAFAVVAMAVNKLSNLDPQKVNVRGGAVALGHPIGASGARVLTTLLYTMKDQNKKRGLATLCIGGGEALALVVER</sequence>
<dbReference type="InterPro" id="IPR020617">
    <property type="entry name" value="Thiolase_C"/>
</dbReference>
<dbReference type="Gene3D" id="3.40.47.10">
    <property type="match status" value="2"/>
</dbReference>
<dbReference type="AlphaFoldDB" id="A0A017TEJ3"/>
<feature type="active site" description="Proton acceptor" evidence="9">
    <location>
        <position position="381"/>
    </location>
</feature>
<dbReference type="PANTHER" id="PTHR18919">
    <property type="entry name" value="ACETYL-COA C-ACYLTRANSFERASE"/>
    <property type="match status" value="1"/>
</dbReference>
<evidence type="ECO:0000256" key="3">
    <source>
        <dbReference type="ARBA" id="ARBA00012705"/>
    </source>
</evidence>
<gene>
    <name evidence="13" type="ORF">CAP_0724</name>
</gene>
<protein>
    <recommendedName>
        <fullName evidence="3">acetyl-CoA C-acetyltransferase</fullName>
        <ecNumber evidence="3">2.3.1.9</ecNumber>
    </recommendedName>
</protein>
<accession>A0A017TEJ3</accession>
<dbReference type="CDD" id="cd00751">
    <property type="entry name" value="thiolase"/>
    <property type="match status" value="1"/>
</dbReference>
<dbReference type="PROSITE" id="PS00098">
    <property type="entry name" value="THIOLASE_1"/>
    <property type="match status" value="1"/>
</dbReference>
<evidence type="ECO:0000256" key="8">
    <source>
        <dbReference type="ARBA" id="ARBA00023315"/>
    </source>
</evidence>
<feature type="active site" description="Proton acceptor" evidence="9">
    <location>
        <position position="351"/>
    </location>
</feature>
<dbReference type="EMBL" id="ASRX01000011">
    <property type="protein sequence ID" value="EYF07245.1"/>
    <property type="molecule type" value="Genomic_DNA"/>
</dbReference>
<evidence type="ECO:0000256" key="4">
    <source>
        <dbReference type="ARBA" id="ARBA00022679"/>
    </source>
</evidence>
<dbReference type="OrthoDB" id="4565318at2"/>
<dbReference type="InterPro" id="IPR016039">
    <property type="entry name" value="Thiolase-like"/>
</dbReference>
<proteinExistence type="inferred from homology"/>